<dbReference type="OrthoDB" id="18487at2759"/>
<gene>
    <name evidence="7" type="ORF">AB205_0065980</name>
</gene>
<dbReference type="AlphaFoldDB" id="A0A2G9RSC8"/>
<dbReference type="PANTHER" id="PTHR24052">
    <property type="entry name" value="DELTA-RELATED"/>
    <property type="match status" value="1"/>
</dbReference>
<dbReference type="PROSITE" id="PS50026">
    <property type="entry name" value="EGF_3"/>
    <property type="match status" value="1"/>
</dbReference>
<dbReference type="GO" id="GO:0016020">
    <property type="term" value="C:membrane"/>
    <property type="evidence" value="ECO:0007669"/>
    <property type="project" value="TreeGrafter"/>
</dbReference>
<keyword evidence="1 5" id="KW-0245">EGF-like domain</keyword>
<sequence length="251" mass="27013">CDVDHWGPHCSSRCQCKNGARCNPITGACHCASGFKGWRCEALCDPGTYGNDCQQKCQCQNGATCDHVTGECRCPPGYTAVRTFARRVSMALSVKRDARVRMAEFATTSPENAHVLRDGWAQFVASLAPRVVTAETVLRSANATMEGHVTLPQANVIAALDTMGKGEKITFSHCESTQSLCIVKGITTHSRNIGSNVKMNVQLGCTERTAQRHANVLMAVNATTSAERVFVSRAIQGYTAKHGCAQKVSMG</sequence>
<dbReference type="Gene3D" id="2.170.300.10">
    <property type="entry name" value="Tie2 ligand-binding domain superfamily"/>
    <property type="match status" value="1"/>
</dbReference>
<comment type="caution">
    <text evidence="5">Lacks conserved residue(s) required for the propagation of feature annotation.</text>
</comment>
<dbReference type="EMBL" id="KV929944">
    <property type="protein sequence ID" value="PIO30131.1"/>
    <property type="molecule type" value="Genomic_DNA"/>
</dbReference>
<feature type="domain" description="EGF-like" evidence="6">
    <location>
        <begin position="6"/>
        <end position="41"/>
    </location>
</feature>
<proteinExistence type="predicted"/>
<dbReference type="CDD" id="cd00053">
    <property type="entry name" value="EGF"/>
    <property type="match status" value="1"/>
</dbReference>
<organism evidence="7 8">
    <name type="scientific">Aquarana catesbeiana</name>
    <name type="common">American bullfrog</name>
    <name type="synonym">Rana catesbeiana</name>
    <dbReference type="NCBI Taxonomy" id="8400"/>
    <lineage>
        <taxon>Eukaryota</taxon>
        <taxon>Metazoa</taxon>
        <taxon>Chordata</taxon>
        <taxon>Craniata</taxon>
        <taxon>Vertebrata</taxon>
        <taxon>Euteleostomi</taxon>
        <taxon>Amphibia</taxon>
        <taxon>Batrachia</taxon>
        <taxon>Anura</taxon>
        <taxon>Neobatrachia</taxon>
        <taxon>Ranoidea</taxon>
        <taxon>Ranidae</taxon>
        <taxon>Aquarana</taxon>
    </lineage>
</organism>
<feature type="non-terminal residue" evidence="7">
    <location>
        <position position="1"/>
    </location>
</feature>
<dbReference type="InterPro" id="IPR002049">
    <property type="entry name" value="LE_dom"/>
</dbReference>
<evidence type="ECO:0000313" key="7">
    <source>
        <dbReference type="EMBL" id="PIO30131.1"/>
    </source>
</evidence>
<dbReference type="PANTHER" id="PTHR24052:SF13">
    <property type="entry name" value="MULTIPLE EGF LIKE DOMAINS 11"/>
    <property type="match status" value="1"/>
</dbReference>
<evidence type="ECO:0000256" key="2">
    <source>
        <dbReference type="ARBA" id="ARBA00022729"/>
    </source>
</evidence>
<evidence type="ECO:0000256" key="3">
    <source>
        <dbReference type="ARBA" id="ARBA00022737"/>
    </source>
</evidence>
<reference evidence="8" key="1">
    <citation type="journal article" date="2017" name="Nat. Commun.">
        <title>The North American bullfrog draft genome provides insight into hormonal regulation of long noncoding RNA.</title>
        <authorList>
            <person name="Hammond S.A."/>
            <person name="Warren R.L."/>
            <person name="Vandervalk B.P."/>
            <person name="Kucuk E."/>
            <person name="Khan H."/>
            <person name="Gibb E.A."/>
            <person name="Pandoh P."/>
            <person name="Kirk H."/>
            <person name="Zhao Y."/>
            <person name="Jones M."/>
            <person name="Mungall A.J."/>
            <person name="Coope R."/>
            <person name="Pleasance S."/>
            <person name="Moore R.A."/>
            <person name="Holt R.A."/>
            <person name="Round J.M."/>
            <person name="Ohora S."/>
            <person name="Walle B.V."/>
            <person name="Veldhoen N."/>
            <person name="Helbing C.C."/>
            <person name="Birol I."/>
        </authorList>
    </citation>
    <scope>NUCLEOTIDE SEQUENCE [LARGE SCALE GENOMIC DNA]</scope>
</reference>
<name>A0A2G9RSC8_AQUCT</name>
<dbReference type="Pfam" id="PF00053">
    <property type="entry name" value="EGF_laminin"/>
    <property type="match status" value="1"/>
</dbReference>
<keyword evidence="4 5" id="KW-1015">Disulfide bond</keyword>
<dbReference type="FunFam" id="2.170.300.10:FF:000041">
    <property type="entry name" value="Tyrosine protein kinase receptor tie-1, putative"/>
    <property type="match status" value="1"/>
</dbReference>
<evidence type="ECO:0000259" key="6">
    <source>
        <dbReference type="PROSITE" id="PS50026"/>
    </source>
</evidence>
<keyword evidence="8" id="KW-1185">Reference proteome</keyword>
<feature type="non-terminal residue" evidence="7">
    <location>
        <position position="251"/>
    </location>
</feature>
<evidence type="ECO:0000256" key="4">
    <source>
        <dbReference type="ARBA" id="ARBA00023157"/>
    </source>
</evidence>
<dbReference type="PRINTS" id="PR00011">
    <property type="entry name" value="EGFLAMININ"/>
</dbReference>
<dbReference type="SMART" id="SM00181">
    <property type="entry name" value="EGF"/>
    <property type="match status" value="2"/>
</dbReference>
<evidence type="ECO:0000313" key="8">
    <source>
        <dbReference type="Proteomes" id="UP000228934"/>
    </source>
</evidence>
<dbReference type="InterPro" id="IPR000742">
    <property type="entry name" value="EGF"/>
</dbReference>
<keyword evidence="2" id="KW-0732">Signal</keyword>
<evidence type="ECO:0000256" key="5">
    <source>
        <dbReference type="PROSITE-ProRule" id="PRU00076"/>
    </source>
</evidence>
<feature type="disulfide bond" evidence="5">
    <location>
        <begin position="31"/>
        <end position="40"/>
    </location>
</feature>
<dbReference type="PROSITE" id="PS00022">
    <property type="entry name" value="EGF_1"/>
    <property type="match status" value="1"/>
</dbReference>
<accession>A0A2G9RSC8</accession>
<dbReference type="InterPro" id="IPR052485">
    <property type="entry name" value="MEGF_diff_regulators"/>
</dbReference>
<protein>
    <recommendedName>
        <fullName evidence="6">EGF-like domain-containing protein</fullName>
    </recommendedName>
</protein>
<dbReference type="CDD" id="cd00055">
    <property type="entry name" value="EGF_Lam"/>
    <property type="match status" value="1"/>
</dbReference>
<dbReference type="Proteomes" id="UP000228934">
    <property type="component" value="Unassembled WGS sequence"/>
</dbReference>
<keyword evidence="3" id="KW-0677">Repeat</keyword>
<evidence type="ECO:0000256" key="1">
    <source>
        <dbReference type="ARBA" id="ARBA00022536"/>
    </source>
</evidence>